<feature type="region of interest" description="Disordered" evidence="1">
    <location>
        <begin position="1"/>
        <end position="53"/>
    </location>
</feature>
<organism evidence="2 3">
    <name type="scientific">Rhabdonatronobacter sediminivivens</name>
    <dbReference type="NCBI Taxonomy" id="2743469"/>
    <lineage>
        <taxon>Bacteria</taxon>
        <taxon>Pseudomonadati</taxon>
        <taxon>Pseudomonadota</taxon>
        <taxon>Alphaproteobacteria</taxon>
        <taxon>Rhodobacterales</taxon>
        <taxon>Paracoccaceae</taxon>
        <taxon>Rhabdonatronobacter</taxon>
    </lineage>
</organism>
<dbReference type="RefSeq" id="WP_179907445.1">
    <property type="nucleotide sequence ID" value="NZ_JACBXS010000059.1"/>
</dbReference>
<dbReference type="EMBL" id="JACBXS010000059">
    <property type="protein sequence ID" value="NYS26654.1"/>
    <property type="molecule type" value="Genomic_DNA"/>
</dbReference>
<dbReference type="AlphaFoldDB" id="A0A7Z0I348"/>
<evidence type="ECO:0000256" key="1">
    <source>
        <dbReference type="SAM" id="MobiDB-lite"/>
    </source>
</evidence>
<feature type="compositionally biased region" description="Basic residues" evidence="1">
    <location>
        <begin position="42"/>
        <end position="53"/>
    </location>
</feature>
<reference evidence="2 3" key="1">
    <citation type="journal article" date="2000" name="Arch. Microbiol.">
        <title>Rhodobaca bogoriensis gen. nov. and sp. nov., an alkaliphilic purple nonsulfur bacterium from African Rift Valley soda lakes.</title>
        <authorList>
            <person name="Milford A.D."/>
            <person name="Achenbach L.A."/>
            <person name="Jung D.O."/>
            <person name="Madigan M.T."/>
        </authorList>
    </citation>
    <scope>NUCLEOTIDE SEQUENCE [LARGE SCALE GENOMIC DNA]</scope>
    <source>
        <strain evidence="2 3">2376</strain>
    </source>
</reference>
<dbReference type="Proteomes" id="UP000529417">
    <property type="component" value="Unassembled WGS sequence"/>
</dbReference>
<proteinExistence type="predicted"/>
<sequence length="53" mass="5644">MEKNRKKKPGTGAPKGAKEPSAYKSREAEVRTSQTDAAFHKASGKAKGGSRKV</sequence>
<comment type="caution">
    <text evidence="2">The sequence shown here is derived from an EMBL/GenBank/DDBJ whole genome shotgun (WGS) entry which is preliminary data.</text>
</comment>
<keyword evidence="3" id="KW-1185">Reference proteome</keyword>
<accession>A0A7Z0I348</accession>
<name>A0A7Z0I348_9RHOB</name>
<gene>
    <name evidence="2" type="ORF">HUK65_16850</name>
</gene>
<protein>
    <submittedName>
        <fullName evidence="2">Uncharacterized protein</fullName>
    </submittedName>
</protein>
<evidence type="ECO:0000313" key="2">
    <source>
        <dbReference type="EMBL" id="NYS26654.1"/>
    </source>
</evidence>
<evidence type="ECO:0000313" key="3">
    <source>
        <dbReference type="Proteomes" id="UP000529417"/>
    </source>
</evidence>